<proteinExistence type="predicted"/>
<dbReference type="PANTHER" id="PTHR47297:SF2">
    <property type="entry name" value="OS02G0606800 PROTEIN"/>
    <property type="match status" value="1"/>
</dbReference>
<dbReference type="OrthoDB" id="9796485at2"/>
<sequence>MELLTKEFENMKFNLEKLKSKNINELDLSKTMLFIIDMNNGFAKKGALYSDRVEALINPITNLANTLEAKKCEIIAFTDSHNKDSIELRSYPTHCLESDYESKIVDEISSIKTLKVIPKNSTNGFFCLEDKSFENIDNIIVVGDCTDICIYQFVITLKAYFNQNNIDKNIIVPMNLVDTYHIDNIHNADIMNIVFLNSMIQNGVEVIKEIEL</sequence>
<dbReference type="Proteomes" id="UP000049127">
    <property type="component" value="Unassembled WGS sequence"/>
</dbReference>
<dbReference type="GO" id="GO:0019365">
    <property type="term" value="P:pyridine nucleotide salvage"/>
    <property type="evidence" value="ECO:0007669"/>
    <property type="project" value="InterPro"/>
</dbReference>
<dbReference type="SUPFAM" id="SSF52499">
    <property type="entry name" value="Isochorismatase-like hydrolases"/>
    <property type="match status" value="1"/>
</dbReference>
<dbReference type="InterPro" id="IPR036380">
    <property type="entry name" value="Isochorismatase-like_sf"/>
</dbReference>
<dbReference type="EC" id="3.-.-.-" evidence="2"/>
<accession>A0A0C7G9J1</accession>
<dbReference type="InterPro" id="IPR000868">
    <property type="entry name" value="Isochorismatase-like_dom"/>
</dbReference>
<protein>
    <submittedName>
        <fullName evidence="2">Isochorismatase</fullName>
        <ecNumber evidence="2">3.-.-.-</ecNumber>
    </submittedName>
</protein>
<dbReference type="RefSeq" id="WP_055342286.1">
    <property type="nucleotide sequence ID" value="NZ_CDNI01000003.1"/>
</dbReference>
<keyword evidence="2" id="KW-0378">Hydrolase</keyword>
<dbReference type="InterPro" id="IPR044717">
    <property type="entry name" value="NIC1"/>
</dbReference>
<dbReference type="AlphaFoldDB" id="A0A0C7G9J1"/>
<organism evidence="2 3">
    <name type="scientific">Paraclostridium sordellii</name>
    <name type="common">Clostridium sordellii</name>
    <dbReference type="NCBI Taxonomy" id="1505"/>
    <lineage>
        <taxon>Bacteria</taxon>
        <taxon>Bacillati</taxon>
        <taxon>Bacillota</taxon>
        <taxon>Clostridia</taxon>
        <taxon>Peptostreptococcales</taxon>
        <taxon>Peptostreptococcaceae</taxon>
        <taxon>Paraclostridium</taxon>
    </lineage>
</organism>
<reference evidence="2 3" key="1">
    <citation type="submission" date="2015-01" db="EMBL/GenBank/DDBJ databases">
        <authorList>
            <person name="Aslett A.Martin."/>
            <person name="De Silva Nishadi"/>
        </authorList>
    </citation>
    <scope>NUCLEOTIDE SEQUENCE [LARGE SCALE GENOMIC DNA]</scope>
    <source>
        <strain evidence="2 3">R28058</strain>
    </source>
</reference>
<name>A0A0C7G9J1_PARSO</name>
<dbReference type="GO" id="GO:0008936">
    <property type="term" value="F:nicotinamidase activity"/>
    <property type="evidence" value="ECO:0007669"/>
    <property type="project" value="InterPro"/>
</dbReference>
<dbReference type="Gene3D" id="3.40.50.850">
    <property type="entry name" value="Isochorismatase-like"/>
    <property type="match status" value="1"/>
</dbReference>
<dbReference type="CDD" id="cd00431">
    <property type="entry name" value="cysteine_hydrolases"/>
    <property type="match status" value="1"/>
</dbReference>
<evidence type="ECO:0000313" key="2">
    <source>
        <dbReference type="EMBL" id="CEQ04277.1"/>
    </source>
</evidence>
<evidence type="ECO:0000313" key="3">
    <source>
        <dbReference type="Proteomes" id="UP000049127"/>
    </source>
</evidence>
<dbReference type="PANTHER" id="PTHR47297">
    <property type="match status" value="1"/>
</dbReference>
<feature type="domain" description="Isochorismatase-like" evidence="1">
    <location>
        <begin position="31"/>
        <end position="194"/>
    </location>
</feature>
<evidence type="ECO:0000259" key="1">
    <source>
        <dbReference type="Pfam" id="PF00857"/>
    </source>
</evidence>
<gene>
    <name evidence="2" type="ORF">R28058_20101</name>
</gene>
<dbReference type="Pfam" id="PF00857">
    <property type="entry name" value="Isochorismatase"/>
    <property type="match status" value="1"/>
</dbReference>
<dbReference type="EMBL" id="CEKZ01000003">
    <property type="protein sequence ID" value="CEQ04277.1"/>
    <property type="molecule type" value="Genomic_DNA"/>
</dbReference>